<evidence type="ECO:0000313" key="2">
    <source>
        <dbReference type="Proteomes" id="UP000297452"/>
    </source>
</evidence>
<accession>A0A4Z1JD15</accession>
<reference evidence="1 2" key="1">
    <citation type="submission" date="2017-12" db="EMBL/GenBank/DDBJ databases">
        <title>Comparative genomics of Botrytis spp.</title>
        <authorList>
            <person name="Valero-Jimenez C.A."/>
            <person name="Tapia P."/>
            <person name="Veloso J."/>
            <person name="Silva-Moreno E."/>
            <person name="Staats M."/>
            <person name="Valdes J.H."/>
            <person name="Van Kan J.A.L."/>
        </authorList>
    </citation>
    <scope>NUCLEOTIDE SEQUENCE [LARGE SCALE GENOMIC DNA]</scope>
    <source>
        <strain evidence="1 2">MUCL2120</strain>
    </source>
</reference>
<dbReference type="EMBL" id="PQXJ01000053">
    <property type="protein sequence ID" value="TGO66837.1"/>
    <property type="molecule type" value="Genomic_DNA"/>
</dbReference>
<sequence>MPHSRFLVSSKPTQKAKMIFIEDNHENSKTAATSSKNEVHFSDTQTFDDLLESKLQVTPRIMKMGFEM</sequence>
<organism evidence="1 2">
    <name type="scientific">Botryotinia narcissicola</name>
    <dbReference type="NCBI Taxonomy" id="278944"/>
    <lineage>
        <taxon>Eukaryota</taxon>
        <taxon>Fungi</taxon>
        <taxon>Dikarya</taxon>
        <taxon>Ascomycota</taxon>
        <taxon>Pezizomycotina</taxon>
        <taxon>Leotiomycetes</taxon>
        <taxon>Helotiales</taxon>
        <taxon>Sclerotiniaceae</taxon>
        <taxon>Botryotinia</taxon>
    </lineage>
</organism>
<dbReference type="Proteomes" id="UP000297452">
    <property type="component" value="Unassembled WGS sequence"/>
</dbReference>
<keyword evidence="2" id="KW-1185">Reference proteome</keyword>
<name>A0A4Z1JD15_9HELO</name>
<gene>
    <name evidence="1" type="ORF">BOTNAR_0053g00300</name>
</gene>
<proteinExistence type="predicted"/>
<comment type="caution">
    <text evidence="1">The sequence shown here is derived from an EMBL/GenBank/DDBJ whole genome shotgun (WGS) entry which is preliminary data.</text>
</comment>
<evidence type="ECO:0000313" key="1">
    <source>
        <dbReference type="EMBL" id="TGO66837.1"/>
    </source>
</evidence>
<protein>
    <submittedName>
        <fullName evidence="1">Uncharacterized protein</fullName>
    </submittedName>
</protein>
<dbReference type="AlphaFoldDB" id="A0A4Z1JD15"/>